<keyword evidence="5" id="KW-0597">Phosphoprotein</keyword>
<dbReference type="CDD" id="cd06225">
    <property type="entry name" value="HAMP"/>
    <property type="match status" value="1"/>
</dbReference>
<evidence type="ECO:0000256" key="9">
    <source>
        <dbReference type="ARBA" id="ARBA00022777"/>
    </source>
</evidence>
<evidence type="ECO:0000256" key="10">
    <source>
        <dbReference type="ARBA" id="ARBA00022840"/>
    </source>
</evidence>
<dbReference type="GO" id="GO:0016301">
    <property type="term" value="F:kinase activity"/>
    <property type="evidence" value="ECO:0007669"/>
    <property type="project" value="UniProtKB-KW"/>
</dbReference>
<dbReference type="Pfam" id="PF00672">
    <property type="entry name" value="HAMP"/>
    <property type="match status" value="1"/>
</dbReference>
<dbReference type="SUPFAM" id="SSF158472">
    <property type="entry name" value="HAMP domain-like"/>
    <property type="match status" value="1"/>
</dbReference>
<evidence type="ECO:0000256" key="12">
    <source>
        <dbReference type="ARBA" id="ARBA00023012"/>
    </source>
</evidence>
<dbReference type="PROSITE" id="PS50109">
    <property type="entry name" value="HIS_KIN"/>
    <property type="match status" value="1"/>
</dbReference>
<dbReference type="CDD" id="cd00082">
    <property type="entry name" value="HisKA"/>
    <property type="match status" value="1"/>
</dbReference>
<keyword evidence="11 14" id="KW-1133">Transmembrane helix</keyword>
<dbReference type="InterPro" id="IPR003660">
    <property type="entry name" value="HAMP_dom"/>
</dbReference>
<keyword evidence="7 14" id="KW-0812">Transmembrane</keyword>
<dbReference type="InterPro" id="IPR003661">
    <property type="entry name" value="HisK_dim/P_dom"/>
</dbReference>
<evidence type="ECO:0000256" key="8">
    <source>
        <dbReference type="ARBA" id="ARBA00022741"/>
    </source>
</evidence>
<organism evidence="17 18">
    <name type="scientific">Clostridium rhizosphaerae</name>
    <dbReference type="NCBI Taxonomy" id="2803861"/>
    <lineage>
        <taxon>Bacteria</taxon>
        <taxon>Bacillati</taxon>
        <taxon>Bacillota</taxon>
        <taxon>Clostridia</taxon>
        <taxon>Eubacteriales</taxon>
        <taxon>Clostridiaceae</taxon>
        <taxon>Clostridium</taxon>
    </lineage>
</organism>
<evidence type="ECO:0000256" key="4">
    <source>
        <dbReference type="ARBA" id="ARBA00022475"/>
    </source>
</evidence>
<dbReference type="SMART" id="SM00388">
    <property type="entry name" value="HisKA"/>
    <property type="match status" value="1"/>
</dbReference>
<dbReference type="Gene3D" id="6.10.340.10">
    <property type="match status" value="1"/>
</dbReference>
<dbReference type="EMBL" id="JAESWC010000014">
    <property type="protein sequence ID" value="MBL4937282.1"/>
    <property type="molecule type" value="Genomic_DNA"/>
</dbReference>
<dbReference type="InterPro" id="IPR003594">
    <property type="entry name" value="HATPase_dom"/>
</dbReference>
<dbReference type="EC" id="2.7.13.3" evidence="3"/>
<evidence type="ECO:0000256" key="7">
    <source>
        <dbReference type="ARBA" id="ARBA00022692"/>
    </source>
</evidence>
<comment type="caution">
    <text evidence="17">The sequence shown here is derived from an EMBL/GenBank/DDBJ whole genome shotgun (WGS) entry which is preliminary data.</text>
</comment>
<protein>
    <recommendedName>
        <fullName evidence="3">histidine kinase</fullName>
        <ecNumber evidence="3">2.7.13.3</ecNumber>
    </recommendedName>
</protein>
<evidence type="ECO:0000313" key="17">
    <source>
        <dbReference type="EMBL" id="MBL4937282.1"/>
    </source>
</evidence>
<keyword evidence="6" id="KW-0808">Transferase</keyword>
<keyword evidence="10" id="KW-0067">ATP-binding</keyword>
<evidence type="ECO:0000256" key="14">
    <source>
        <dbReference type="SAM" id="Phobius"/>
    </source>
</evidence>
<dbReference type="InterPro" id="IPR005467">
    <property type="entry name" value="His_kinase_dom"/>
</dbReference>
<comment type="catalytic activity">
    <reaction evidence="1">
        <text>ATP + protein L-histidine = ADP + protein N-phospho-L-histidine.</text>
        <dbReference type="EC" id="2.7.13.3"/>
    </reaction>
</comment>
<feature type="domain" description="HAMP" evidence="16">
    <location>
        <begin position="196"/>
        <end position="248"/>
    </location>
</feature>
<proteinExistence type="predicted"/>
<evidence type="ECO:0000313" key="18">
    <source>
        <dbReference type="Proteomes" id="UP000632377"/>
    </source>
</evidence>
<dbReference type="InterPro" id="IPR004358">
    <property type="entry name" value="Sig_transdc_His_kin-like_C"/>
</dbReference>
<dbReference type="SMART" id="SM00304">
    <property type="entry name" value="HAMP"/>
    <property type="match status" value="1"/>
</dbReference>
<evidence type="ECO:0000256" key="6">
    <source>
        <dbReference type="ARBA" id="ARBA00022679"/>
    </source>
</evidence>
<gene>
    <name evidence="17" type="ORF">JK636_16255</name>
</gene>
<evidence type="ECO:0000256" key="5">
    <source>
        <dbReference type="ARBA" id="ARBA00022553"/>
    </source>
</evidence>
<dbReference type="PANTHER" id="PTHR45528:SF1">
    <property type="entry name" value="SENSOR HISTIDINE KINASE CPXA"/>
    <property type="match status" value="1"/>
</dbReference>
<evidence type="ECO:0000256" key="13">
    <source>
        <dbReference type="ARBA" id="ARBA00023136"/>
    </source>
</evidence>
<dbReference type="Gene3D" id="1.10.287.130">
    <property type="match status" value="1"/>
</dbReference>
<keyword evidence="18" id="KW-1185">Reference proteome</keyword>
<evidence type="ECO:0000256" key="2">
    <source>
        <dbReference type="ARBA" id="ARBA00004651"/>
    </source>
</evidence>
<keyword evidence="9 17" id="KW-0418">Kinase</keyword>
<evidence type="ECO:0000256" key="11">
    <source>
        <dbReference type="ARBA" id="ARBA00022989"/>
    </source>
</evidence>
<evidence type="ECO:0000259" key="15">
    <source>
        <dbReference type="PROSITE" id="PS50109"/>
    </source>
</evidence>
<dbReference type="SMART" id="SM00387">
    <property type="entry name" value="HATPase_c"/>
    <property type="match status" value="1"/>
</dbReference>
<dbReference type="InterPro" id="IPR036890">
    <property type="entry name" value="HATPase_C_sf"/>
</dbReference>
<dbReference type="SUPFAM" id="SSF47384">
    <property type="entry name" value="Homodimeric domain of signal transducing histidine kinase"/>
    <property type="match status" value="1"/>
</dbReference>
<dbReference type="InterPro" id="IPR050398">
    <property type="entry name" value="HssS/ArlS-like"/>
</dbReference>
<keyword evidence="4" id="KW-1003">Cell membrane</keyword>
<dbReference type="SUPFAM" id="SSF55874">
    <property type="entry name" value="ATPase domain of HSP90 chaperone/DNA topoisomerase II/histidine kinase"/>
    <property type="match status" value="1"/>
</dbReference>
<dbReference type="RefSeq" id="WP_202750036.1">
    <property type="nucleotide sequence ID" value="NZ_JAESWC010000014.1"/>
</dbReference>
<evidence type="ECO:0000256" key="3">
    <source>
        <dbReference type="ARBA" id="ARBA00012438"/>
    </source>
</evidence>
<dbReference type="Proteomes" id="UP000632377">
    <property type="component" value="Unassembled WGS sequence"/>
</dbReference>
<evidence type="ECO:0000256" key="1">
    <source>
        <dbReference type="ARBA" id="ARBA00000085"/>
    </source>
</evidence>
<evidence type="ECO:0000259" key="16">
    <source>
        <dbReference type="PROSITE" id="PS50885"/>
    </source>
</evidence>
<dbReference type="PANTHER" id="PTHR45528">
    <property type="entry name" value="SENSOR HISTIDINE KINASE CPXA"/>
    <property type="match status" value="1"/>
</dbReference>
<comment type="subcellular location">
    <subcellularLocation>
        <location evidence="2">Cell membrane</location>
        <topology evidence="2">Multi-pass membrane protein</topology>
    </subcellularLocation>
</comment>
<dbReference type="CDD" id="cd00075">
    <property type="entry name" value="HATPase"/>
    <property type="match status" value="1"/>
</dbReference>
<dbReference type="Pfam" id="PF00512">
    <property type="entry name" value="HisKA"/>
    <property type="match status" value="1"/>
</dbReference>
<keyword evidence="12" id="KW-0902">Two-component regulatory system</keyword>
<dbReference type="InterPro" id="IPR036097">
    <property type="entry name" value="HisK_dim/P_sf"/>
</dbReference>
<reference evidence="17 18" key="1">
    <citation type="submission" date="2021-01" db="EMBL/GenBank/DDBJ databases">
        <title>Genome public.</title>
        <authorList>
            <person name="Liu C."/>
            <person name="Sun Q."/>
        </authorList>
    </citation>
    <scope>NUCLEOTIDE SEQUENCE [LARGE SCALE GENOMIC DNA]</scope>
    <source>
        <strain evidence="17 18">YIM B02515</strain>
    </source>
</reference>
<keyword evidence="8" id="KW-0547">Nucleotide-binding</keyword>
<feature type="transmembrane region" description="Helical" evidence="14">
    <location>
        <begin position="20"/>
        <end position="45"/>
    </location>
</feature>
<keyword evidence="13 14" id="KW-0472">Membrane</keyword>
<sequence>MKKTKNTKRLANMLLKNYVLSYFGITVFVLIFLVTTLLVALALYININRLDINDAAKIMKDNYKEIDTTEIEKLNGFLEIVDSSHKVIYRKGNNPLNTTQYTPRMYYEMYEIFNNETKQMQALVGYDKLEKKYVFSTAYNKDKDFLLVIAVPEKEYFRSLVYERKLTPKNYLLVVIALNILMFIVFFLIVSRITSKNLTKPLKLLTKGAREISKGNYDARIELKSKNEFGELRDAFNNMAEKIAVERTLKEKAEENRKNLILDISHDLKNPLSSILGYSEYILKDSNLSQEEIIKYIETIRQNSERANKLIMDLFEFSKLESSEFKLNLVKQDICEFLRELIAVYIPQFEDKNIDYEFDIPEESAFIEFEAKNLDRALSNLIINSIKYNSQNTKVIIKTYVADNFLQIIIDDNGIGIPKSMQEHIFNPFVRVDASRNSESGGTGLGLAISKEIIEKHRGTIELQSDTDKGCKFIVKLPIN</sequence>
<feature type="domain" description="Histidine kinase" evidence="15">
    <location>
        <begin position="263"/>
        <end position="480"/>
    </location>
</feature>
<name>A0ABS1TEV6_9CLOT</name>
<dbReference type="Gene3D" id="3.30.565.10">
    <property type="entry name" value="Histidine kinase-like ATPase, C-terminal domain"/>
    <property type="match status" value="1"/>
</dbReference>
<dbReference type="PROSITE" id="PS50885">
    <property type="entry name" value="HAMP"/>
    <property type="match status" value="1"/>
</dbReference>
<dbReference type="PRINTS" id="PR00344">
    <property type="entry name" value="BCTRLSENSOR"/>
</dbReference>
<feature type="transmembrane region" description="Helical" evidence="14">
    <location>
        <begin position="171"/>
        <end position="190"/>
    </location>
</feature>
<accession>A0ABS1TEV6</accession>
<dbReference type="Pfam" id="PF02518">
    <property type="entry name" value="HATPase_c"/>
    <property type="match status" value="1"/>
</dbReference>